<organism evidence="2 3">
    <name type="scientific">Cnephaeus nilssonii</name>
    <name type="common">Northern bat</name>
    <name type="synonym">Eptesicus nilssonii</name>
    <dbReference type="NCBI Taxonomy" id="3371016"/>
    <lineage>
        <taxon>Eukaryota</taxon>
        <taxon>Metazoa</taxon>
        <taxon>Chordata</taxon>
        <taxon>Craniata</taxon>
        <taxon>Vertebrata</taxon>
        <taxon>Euteleostomi</taxon>
        <taxon>Mammalia</taxon>
        <taxon>Eutheria</taxon>
        <taxon>Laurasiatheria</taxon>
        <taxon>Chiroptera</taxon>
        <taxon>Yangochiroptera</taxon>
        <taxon>Vespertilionidae</taxon>
        <taxon>Cnephaeus</taxon>
    </lineage>
</organism>
<accession>A0AA40I4S7</accession>
<reference evidence="2" key="1">
    <citation type="submission" date="2023-06" db="EMBL/GenBank/DDBJ databases">
        <title>Reference genome for the Northern bat (Eptesicus nilssonii), a most northern bat species.</title>
        <authorList>
            <person name="Laine V.N."/>
            <person name="Pulliainen A.T."/>
            <person name="Lilley T.M."/>
        </authorList>
    </citation>
    <scope>NUCLEOTIDE SEQUENCE</scope>
    <source>
        <strain evidence="2">BLF_Eptnil</strain>
        <tissue evidence="2">Kidney</tissue>
    </source>
</reference>
<evidence type="ECO:0000313" key="3">
    <source>
        <dbReference type="Proteomes" id="UP001177744"/>
    </source>
</evidence>
<dbReference type="AlphaFoldDB" id="A0AA40I4S7"/>
<comment type="caution">
    <text evidence="2">The sequence shown here is derived from an EMBL/GenBank/DDBJ whole genome shotgun (WGS) entry which is preliminary data.</text>
</comment>
<keyword evidence="3" id="KW-1185">Reference proteome</keyword>
<protein>
    <submittedName>
        <fullName evidence="2">Uncharacterized protein</fullName>
    </submittedName>
</protein>
<sequence length="73" mass="8223">MEKPAQTFLAHAGGGEGGENPRNSTGFLQRERTSSCSSEGCRQPEKLHSQRIHCSRCCYLLFSFYEVSMDSYK</sequence>
<evidence type="ECO:0000256" key="1">
    <source>
        <dbReference type="SAM" id="MobiDB-lite"/>
    </source>
</evidence>
<evidence type="ECO:0000313" key="2">
    <source>
        <dbReference type="EMBL" id="KAK1343043.1"/>
    </source>
</evidence>
<proteinExistence type="predicted"/>
<dbReference type="Proteomes" id="UP001177744">
    <property type="component" value="Unassembled WGS sequence"/>
</dbReference>
<feature type="region of interest" description="Disordered" evidence="1">
    <location>
        <begin position="1"/>
        <end position="31"/>
    </location>
</feature>
<dbReference type="EMBL" id="JAULJE010000005">
    <property type="protein sequence ID" value="KAK1343043.1"/>
    <property type="molecule type" value="Genomic_DNA"/>
</dbReference>
<name>A0AA40I4S7_CNENI</name>
<gene>
    <name evidence="2" type="ORF">QTO34_015814</name>
</gene>